<evidence type="ECO:0000259" key="11">
    <source>
        <dbReference type="PROSITE" id="PS50280"/>
    </source>
</evidence>
<evidence type="ECO:0000256" key="8">
    <source>
        <dbReference type="ARBA" id="ARBA00093635"/>
    </source>
</evidence>
<organism evidence="12 13">
    <name type="scientific">Asbolus verrucosus</name>
    <name type="common">Desert ironclad beetle</name>
    <dbReference type="NCBI Taxonomy" id="1661398"/>
    <lineage>
        <taxon>Eukaryota</taxon>
        <taxon>Metazoa</taxon>
        <taxon>Ecdysozoa</taxon>
        <taxon>Arthropoda</taxon>
        <taxon>Hexapoda</taxon>
        <taxon>Insecta</taxon>
        <taxon>Pterygota</taxon>
        <taxon>Neoptera</taxon>
        <taxon>Endopterygota</taxon>
        <taxon>Coleoptera</taxon>
        <taxon>Polyphaga</taxon>
        <taxon>Cucujiformia</taxon>
        <taxon>Tenebrionidae</taxon>
        <taxon>Pimeliinae</taxon>
        <taxon>Asbolus</taxon>
    </lineage>
</organism>
<evidence type="ECO:0000256" key="9">
    <source>
        <dbReference type="ARBA" id="ARBA00093680"/>
    </source>
</evidence>
<dbReference type="GO" id="GO:0042826">
    <property type="term" value="F:histone deacetylase binding"/>
    <property type="evidence" value="ECO:0007669"/>
    <property type="project" value="TreeGrafter"/>
</dbReference>
<keyword evidence="13" id="KW-1185">Reference proteome</keyword>
<dbReference type="InterPro" id="IPR046341">
    <property type="entry name" value="SET_dom_sf"/>
</dbReference>
<dbReference type="PANTHER" id="PTHR46165:SF6">
    <property type="entry name" value="SET AND MYND DOMAIN-CONTAINING PROTEIN 4-LIKE PROTEIN"/>
    <property type="match status" value="1"/>
</dbReference>
<dbReference type="InterPro" id="IPR019734">
    <property type="entry name" value="TPR_rpt"/>
</dbReference>
<dbReference type="SMART" id="SM00028">
    <property type="entry name" value="TPR"/>
    <property type="match status" value="3"/>
</dbReference>
<feature type="region of interest" description="Disordered" evidence="10">
    <location>
        <begin position="545"/>
        <end position="573"/>
    </location>
</feature>
<name>A0A482W1L5_ASBVE</name>
<keyword evidence="5" id="KW-0863">Zinc-finger</keyword>
<dbReference type="InterPro" id="IPR052097">
    <property type="entry name" value="SET-MYND_domain_protein"/>
</dbReference>
<evidence type="ECO:0000256" key="10">
    <source>
        <dbReference type="SAM" id="MobiDB-lite"/>
    </source>
</evidence>
<dbReference type="GO" id="GO:0005737">
    <property type="term" value="C:cytoplasm"/>
    <property type="evidence" value="ECO:0007669"/>
    <property type="project" value="TreeGrafter"/>
</dbReference>
<dbReference type="InterPro" id="IPR044421">
    <property type="entry name" value="SMYD4_SET"/>
</dbReference>
<evidence type="ECO:0000313" key="13">
    <source>
        <dbReference type="Proteomes" id="UP000292052"/>
    </source>
</evidence>
<evidence type="ECO:0000256" key="6">
    <source>
        <dbReference type="ARBA" id="ARBA00022833"/>
    </source>
</evidence>
<dbReference type="GO" id="GO:0032259">
    <property type="term" value="P:methylation"/>
    <property type="evidence" value="ECO:0007669"/>
    <property type="project" value="UniProtKB-KW"/>
</dbReference>
<dbReference type="EMBL" id="QDEB01037786">
    <property type="protein sequence ID" value="RZC39061.1"/>
    <property type="molecule type" value="Genomic_DNA"/>
</dbReference>
<dbReference type="OrthoDB" id="7770870at2759"/>
<dbReference type="GO" id="GO:0008276">
    <property type="term" value="F:protein methyltransferase activity"/>
    <property type="evidence" value="ECO:0007669"/>
    <property type="project" value="UniProtKB-ARBA"/>
</dbReference>
<reference evidence="12 13" key="1">
    <citation type="submission" date="2017-03" db="EMBL/GenBank/DDBJ databases">
        <title>Genome of the blue death feigning beetle - Asbolus verrucosus.</title>
        <authorList>
            <person name="Rider S.D."/>
        </authorList>
    </citation>
    <scope>NUCLEOTIDE SEQUENCE [LARGE SCALE GENOMIC DNA]</scope>
    <source>
        <strain evidence="12">Butters</strain>
        <tissue evidence="12">Head and leg muscle</tissue>
    </source>
</reference>
<evidence type="ECO:0000256" key="7">
    <source>
        <dbReference type="ARBA" id="ARBA00093423"/>
    </source>
</evidence>
<comment type="function">
    <text evidence="7">Protein-lysine N-methyltransferase. Monomethylates PRMT5, modulating its transcriptional activity. May also act as a histone methyltransferase. Plays a critical role in cardiac development. Acts as a key epigenetic regulator of gene expression during cardiac development via its dual activities as a methyltransferase and negative regulator of HDAC1.</text>
</comment>
<dbReference type="STRING" id="1661398.A0A482W1L5"/>
<dbReference type="AlphaFoldDB" id="A0A482W1L5"/>
<accession>A0A482W1L5</accession>
<keyword evidence="2" id="KW-0808">Transferase</keyword>
<keyword evidence="1" id="KW-0489">Methyltransferase</keyword>
<dbReference type="GO" id="GO:0008270">
    <property type="term" value="F:zinc ion binding"/>
    <property type="evidence" value="ECO:0007669"/>
    <property type="project" value="UniProtKB-KW"/>
</dbReference>
<feature type="non-terminal residue" evidence="12">
    <location>
        <position position="874"/>
    </location>
</feature>
<proteinExistence type="predicted"/>
<evidence type="ECO:0000256" key="5">
    <source>
        <dbReference type="ARBA" id="ARBA00022771"/>
    </source>
</evidence>
<evidence type="ECO:0000256" key="2">
    <source>
        <dbReference type="ARBA" id="ARBA00022679"/>
    </source>
</evidence>
<keyword evidence="3" id="KW-0949">S-adenosyl-L-methionine</keyword>
<keyword evidence="4" id="KW-0479">Metal-binding</keyword>
<dbReference type="Gene3D" id="1.25.40.10">
    <property type="entry name" value="Tetratricopeptide repeat domain"/>
    <property type="match status" value="2"/>
</dbReference>
<dbReference type="SUPFAM" id="SSF82199">
    <property type="entry name" value="SET domain"/>
    <property type="match status" value="1"/>
</dbReference>
<dbReference type="PROSITE" id="PS01360">
    <property type="entry name" value="ZF_MYND_1"/>
    <property type="match status" value="1"/>
</dbReference>
<protein>
    <recommendedName>
        <fullName evidence="8">Protein-lysine N-methyltransferase SMYD4</fullName>
    </recommendedName>
    <alternativeName>
        <fullName evidence="9">SET and MYND domain-containing protein 4</fullName>
    </alternativeName>
</protein>
<evidence type="ECO:0000256" key="3">
    <source>
        <dbReference type="ARBA" id="ARBA00022691"/>
    </source>
</evidence>
<sequence>MTNVNSVDFIPTQLFDRLRTLNPNFNLCTYLNRFRALKTNQDRVNFVYKDLKKYNLFPKFYKDKKDDATAIECRDRGNALFAEGSYSEAAIAYTRSISAAKSKGVLAIAYANRSACLFKLNMFQGCLVDIERALANNYPNRLKQKLVERRAEATTLMSPSESFHDDTPKIPKSSENPLIQSAKDCVAIGTNEKWGRHVIATRDIEIGEILSVEEPFTSTLVMEQLIHCNRCLELCYNPIPCASCTLIVFCSEQCKSKAAATYHKYECPIYFSLIACGMRSVQMMALKVALLAKGDFQKLHTLTMNPEEVYRSDRYKEIHNLMAATDEQMVHNLYEKTVLAACIFNFLQNNTTFFANSDGQTTKQDFKEVILRQLQICELNELGIQEIYYDYVQNEGQTFAIGLYAFSSLFNHSCCPNVEAFQYGSTMVMRATRTIKEGQQCCICYGMSYGTCPRESRQKLLASKFYFKCECEACENDWHESSEIASTLVKDLEMSLMELMIVEVELAAGNVEAAHHFLTKLLPLLKNHEKIEPWGNVLKIGNAETTSRQTEQIGQSQLDDATAHMATSPTVEAPTSESLSHFFLERVHEADTFFDRGEFLLRFDHLNYRDKVSLVYERLLFNHLLPEFAKDLKDDDAALRHKLNGDYHFQRGNVQRALENYTNCVATAESRGVSALAHADRSACLHKLGMRKQCLEEIERALVNGYPEESTQELIDRCEEANQLPGREGSYYEKIPEVPESQKNPIIPCASDCVRIENEEDGGYVVATRDIEIGEVISVERPYCSVVFPNDRLNYCHHCLKLCYNMIPCKCCTQALFCSEKCKEKARKLYHDYECPILLTLSSLTMKNPMVMVALRTTFLAVCDCFLLPRSEDD</sequence>
<dbReference type="InterPro" id="IPR001214">
    <property type="entry name" value="SET_dom"/>
</dbReference>
<keyword evidence="6" id="KW-0862">Zinc</keyword>
<dbReference type="InterPro" id="IPR002893">
    <property type="entry name" value="Znf_MYND"/>
</dbReference>
<dbReference type="InterPro" id="IPR011990">
    <property type="entry name" value="TPR-like_helical_dom_sf"/>
</dbReference>
<dbReference type="GO" id="GO:0005634">
    <property type="term" value="C:nucleus"/>
    <property type="evidence" value="ECO:0007669"/>
    <property type="project" value="TreeGrafter"/>
</dbReference>
<dbReference type="GO" id="GO:0008170">
    <property type="term" value="F:N-methyltransferase activity"/>
    <property type="evidence" value="ECO:0007669"/>
    <property type="project" value="UniProtKB-ARBA"/>
</dbReference>
<evidence type="ECO:0000256" key="4">
    <source>
        <dbReference type="ARBA" id="ARBA00022723"/>
    </source>
</evidence>
<dbReference type="SUPFAM" id="SSF144232">
    <property type="entry name" value="HIT/MYND zinc finger-like"/>
    <property type="match status" value="2"/>
</dbReference>
<feature type="domain" description="SET" evidence="11">
    <location>
        <begin position="177"/>
        <end position="446"/>
    </location>
</feature>
<dbReference type="CDD" id="cd10536">
    <property type="entry name" value="SET_SMYD4"/>
    <property type="match status" value="1"/>
</dbReference>
<evidence type="ECO:0000313" key="12">
    <source>
        <dbReference type="EMBL" id="RZC39061.1"/>
    </source>
</evidence>
<dbReference type="PROSITE" id="PS50280">
    <property type="entry name" value="SET"/>
    <property type="match status" value="1"/>
</dbReference>
<dbReference type="PANTHER" id="PTHR46165">
    <property type="entry name" value="SET AND MYND DOMAIN-CONTAINING PROTEIN 4"/>
    <property type="match status" value="1"/>
</dbReference>
<dbReference type="SUPFAM" id="SSF48452">
    <property type="entry name" value="TPR-like"/>
    <property type="match status" value="2"/>
</dbReference>
<gene>
    <name evidence="12" type="ORF">BDFB_003802</name>
</gene>
<evidence type="ECO:0000256" key="1">
    <source>
        <dbReference type="ARBA" id="ARBA00022603"/>
    </source>
</evidence>
<dbReference type="Gene3D" id="6.10.140.2220">
    <property type="match status" value="2"/>
</dbReference>
<dbReference type="Gene3D" id="1.10.220.160">
    <property type="match status" value="2"/>
</dbReference>
<dbReference type="Gene3D" id="2.170.270.10">
    <property type="entry name" value="SET domain"/>
    <property type="match status" value="2"/>
</dbReference>
<dbReference type="Pfam" id="PF00856">
    <property type="entry name" value="SET"/>
    <property type="match status" value="1"/>
</dbReference>
<comment type="caution">
    <text evidence="12">The sequence shown here is derived from an EMBL/GenBank/DDBJ whole genome shotgun (WGS) entry which is preliminary data.</text>
</comment>
<dbReference type="GO" id="GO:0008757">
    <property type="term" value="F:S-adenosylmethionine-dependent methyltransferase activity"/>
    <property type="evidence" value="ECO:0007669"/>
    <property type="project" value="UniProtKB-ARBA"/>
</dbReference>
<dbReference type="Proteomes" id="UP000292052">
    <property type="component" value="Unassembled WGS sequence"/>
</dbReference>